<organism evidence="2 3">
    <name type="scientific">Trifolium medium</name>
    <dbReference type="NCBI Taxonomy" id="97028"/>
    <lineage>
        <taxon>Eukaryota</taxon>
        <taxon>Viridiplantae</taxon>
        <taxon>Streptophyta</taxon>
        <taxon>Embryophyta</taxon>
        <taxon>Tracheophyta</taxon>
        <taxon>Spermatophyta</taxon>
        <taxon>Magnoliopsida</taxon>
        <taxon>eudicotyledons</taxon>
        <taxon>Gunneridae</taxon>
        <taxon>Pentapetalae</taxon>
        <taxon>rosids</taxon>
        <taxon>fabids</taxon>
        <taxon>Fabales</taxon>
        <taxon>Fabaceae</taxon>
        <taxon>Papilionoideae</taxon>
        <taxon>50 kb inversion clade</taxon>
        <taxon>NPAAA clade</taxon>
        <taxon>Hologalegina</taxon>
        <taxon>IRL clade</taxon>
        <taxon>Trifolieae</taxon>
        <taxon>Trifolium</taxon>
    </lineage>
</organism>
<feature type="non-terminal residue" evidence="2">
    <location>
        <position position="46"/>
    </location>
</feature>
<reference evidence="2 3" key="1">
    <citation type="journal article" date="2018" name="Front. Plant Sci.">
        <title>Red Clover (Trifolium pratense) and Zigzag Clover (T. medium) - A Picture of Genomic Similarities and Differences.</title>
        <authorList>
            <person name="Dluhosova J."/>
            <person name="Istvanek J."/>
            <person name="Nedelnik J."/>
            <person name="Repkova J."/>
        </authorList>
    </citation>
    <scope>NUCLEOTIDE SEQUENCE [LARGE SCALE GENOMIC DNA]</scope>
    <source>
        <strain evidence="3">cv. 10/8</strain>
        <tissue evidence="2">Leaf</tissue>
    </source>
</reference>
<keyword evidence="3" id="KW-1185">Reference proteome</keyword>
<name>A0A392VDK1_9FABA</name>
<accession>A0A392VDK1</accession>
<comment type="caution">
    <text evidence="2">The sequence shown here is derived from an EMBL/GenBank/DDBJ whole genome shotgun (WGS) entry which is preliminary data.</text>
</comment>
<feature type="region of interest" description="Disordered" evidence="1">
    <location>
        <begin position="25"/>
        <end position="46"/>
    </location>
</feature>
<evidence type="ECO:0000256" key="1">
    <source>
        <dbReference type="SAM" id="MobiDB-lite"/>
    </source>
</evidence>
<dbReference type="AlphaFoldDB" id="A0A392VDK1"/>
<protein>
    <submittedName>
        <fullName evidence="2">Uncharacterized protein</fullName>
    </submittedName>
</protein>
<dbReference type="Proteomes" id="UP000265520">
    <property type="component" value="Unassembled WGS sequence"/>
</dbReference>
<evidence type="ECO:0000313" key="3">
    <source>
        <dbReference type="Proteomes" id="UP000265520"/>
    </source>
</evidence>
<dbReference type="EMBL" id="LXQA011140857">
    <property type="protein sequence ID" value="MCI86446.1"/>
    <property type="molecule type" value="Genomic_DNA"/>
</dbReference>
<proteinExistence type="predicted"/>
<evidence type="ECO:0000313" key="2">
    <source>
        <dbReference type="EMBL" id="MCI86446.1"/>
    </source>
</evidence>
<sequence>MKAHLQAQGDGIWKTVVDEPFVPTSVVNGVDTPKIESSWDEDDKKK</sequence>